<dbReference type="OrthoDB" id="1150854at2"/>
<dbReference type="PROSITE" id="PS51257">
    <property type="entry name" value="PROKAR_LIPOPROTEIN"/>
    <property type="match status" value="1"/>
</dbReference>
<keyword evidence="2" id="KW-1185">Reference proteome</keyword>
<sequence length="459" mass="52033">MKKILYILLILGIFSSCDQEFEEVFDQTPTERKNEAKAELTKVLANAEHGWKTVMVVGDKIKAGDFFLFKFVAEEGQNNGEVTVANPFDTSTSEFEVRSENGTVLNFNTYNEVFYWLVTPNGWEPGGVGGDLELVYVKEENGKLHFRGKAKEIELVLEKASADDWDTTTIQEDFTNFRARFNTNFTGIRLTKGMGASEEKPFVAVFFDAFITNKAGYSEKKDFFYGIKYWIGEQRNETAEASFIFTKDGITLTNPLVIEGDTLSKLSYNSDLDTWEVANEGLEGEVVSSDLPIHSHPNATDHLFEVLKKTYNKGWYFSPWSASWSGKFTEILGPIYDGPVINYVVLGTEFATPEGVEYGPGIYLKGSVWGTYAYLPVEVIKNGESEFRMEWTGEIISDIEGVEDFIATDSNMQQMLDMLLNETGWSLALDIHDYPDGSKIYSYEMYYMPDPSYRFYGSF</sequence>
<protein>
    <recommendedName>
        <fullName evidence="3">DUF4302 domain-containing protein</fullName>
    </recommendedName>
</protein>
<evidence type="ECO:0000313" key="1">
    <source>
        <dbReference type="EMBL" id="PXX95017.1"/>
    </source>
</evidence>
<accession>A0A2V3ZRI1</accession>
<evidence type="ECO:0008006" key="3">
    <source>
        <dbReference type="Google" id="ProtNLM"/>
    </source>
</evidence>
<organism evidence="1 2">
    <name type="scientific">Marinifilum breve</name>
    <dbReference type="NCBI Taxonomy" id="2184082"/>
    <lineage>
        <taxon>Bacteria</taxon>
        <taxon>Pseudomonadati</taxon>
        <taxon>Bacteroidota</taxon>
        <taxon>Bacteroidia</taxon>
        <taxon>Marinilabiliales</taxon>
        <taxon>Marinifilaceae</taxon>
    </lineage>
</organism>
<dbReference type="AlphaFoldDB" id="A0A2V3ZRI1"/>
<name>A0A2V3ZRI1_9BACT</name>
<comment type="caution">
    <text evidence="1">The sequence shown here is derived from an EMBL/GenBank/DDBJ whole genome shotgun (WGS) entry which is preliminary data.</text>
</comment>
<dbReference type="RefSeq" id="WP_110364028.1">
    <property type="nucleotide sequence ID" value="NZ_QFLI01000019.1"/>
</dbReference>
<dbReference type="InterPro" id="IPR025396">
    <property type="entry name" value="DUF4302"/>
</dbReference>
<reference evidence="1 2" key="1">
    <citation type="submission" date="2018-05" db="EMBL/GenBank/DDBJ databases">
        <title>Marinifilum breve JC075T sp. nov., a marine bacterium isolated from Yongle Blue Hole in the South China Sea.</title>
        <authorList>
            <person name="Fu T."/>
        </authorList>
    </citation>
    <scope>NUCLEOTIDE SEQUENCE [LARGE SCALE GENOMIC DNA]</scope>
    <source>
        <strain evidence="1 2">JC075</strain>
    </source>
</reference>
<gene>
    <name evidence="1" type="ORF">DF185_22730</name>
</gene>
<proteinExistence type="predicted"/>
<dbReference type="Proteomes" id="UP000248079">
    <property type="component" value="Unassembled WGS sequence"/>
</dbReference>
<dbReference type="Pfam" id="PF14135">
    <property type="entry name" value="DUF4302"/>
    <property type="match status" value="1"/>
</dbReference>
<evidence type="ECO:0000313" key="2">
    <source>
        <dbReference type="Proteomes" id="UP000248079"/>
    </source>
</evidence>
<dbReference type="EMBL" id="QFLI01000019">
    <property type="protein sequence ID" value="PXX95017.1"/>
    <property type="molecule type" value="Genomic_DNA"/>
</dbReference>